<dbReference type="EMBL" id="CAKXZT010000113">
    <property type="protein sequence ID" value="CAH2398527.1"/>
    <property type="molecule type" value="Genomic_DNA"/>
</dbReference>
<keyword evidence="2" id="KW-1185">Reference proteome</keyword>
<name>A0ABN8JMB7_9HYPH</name>
<organism evidence="1 2">
    <name type="scientific">Mesorhizobium escarrei</name>
    <dbReference type="NCBI Taxonomy" id="666018"/>
    <lineage>
        <taxon>Bacteria</taxon>
        <taxon>Pseudomonadati</taxon>
        <taxon>Pseudomonadota</taxon>
        <taxon>Alphaproteobacteria</taxon>
        <taxon>Hyphomicrobiales</taxon>
        <taxon>Phyllobacteriaceae</taxon>
        <taxon>Mesorhizobium</taxon>
    </lineage>
</organism>
<protein>
    <submittedName>
        <fullName evidence="1">Uncharacterized protein</fullName>
    </submittedName>
</protein>
<evidence type="ECO:0000313" key="2">
    <source>
        <dbReference type="Proteomes" id="UP001153050"/>
    </source>
</evidence>
<reference evidence="1 2" key="1">
    <citation type="submission" date="2022-03" db="EMBL/GenBank/DDBJ databases">
        <authorList>
            <person name="Brunel B."/>
        </authorList>
    </citation>
    <scope>NUCLEOTIDE SEQUENCE [LARGE SCALE GENOMIC DNA]</scope>
    <source>
        <strain evidence="1">STM5069sample</strain>
    </source>
</reference>
<dbReference type="Proteomes" id="UP001153050">
    <property type="component" value="Unassembled WGS sequence"/>
</dbReference>
<comment type="caution">
    <text evidence="1">The sequence shown here is derived from an EMBL/GenBank/DDBJ whole genome shotgun (WGS) entry which is preliminary data.</text>
</comment>
<gene>
    <name evidence="1" type="ORF">MES5069_200053</name>
</gene>
<proteinExistence type="predicted"/>
<evidence type="ECO:0000313" key="1">
    <source>
        <dbReference type="EMBL" id="CAH2398527.1"/>
    </source>
</evidence>
<accession>A0ABN8JMB7</accession>
<sequence length="62" mass="7038">MRLGLTLSRMQQLLQRLWALDSAAQPRRSSGVDEFARAAVRPIYSRNGIRVSVASRKVRDPE</sequence>